<dbReference type="SUPFAM" id="SSF46894">
    <property type="entry name" value="C-terminal effector domain of the bipartite response regulators"/>
    <property type="match status" value="1"/>
</dbReference>
<evidence type="ECO:0000313" key="5">
    <source>
        <dbReference type="EMBL" id="MXN16868.1"/>
    </source>
</evidence>
<protein>
    <submittedName>
        <fullName evidence="5">DNA-binding response regulator</fullName>
    </submittedName>
</protein>
<evidence type="ECO:0000313" key="6">
    <source>
        <dbReference type="Proteomes" id="UP000477911"/>
    </source>
</evidence>
<dbReference type="InterPro" id="IPR000792">
    <property type="entry name" value="Tscrpt_reg_LuxR_C"/>
</dbReference>
<accession>A0A6L7G047</accession>
<dbReference type="EMBL" id="WUMU01000003">
    <property type="protein sequence ID" value="MXN16868.1"/>
    <property type="molecule type" value="Genomic_DNA"/>
</dbReference>
<comment type="caution">
    <text evidence="5">The sequence shown here is derived from an EMBL/GenBank/DDBJ whole genome shotgun (WGS) entry which is preliminary data.</text>
</comment>
<feature type="domain" description="HTH luxR-type" evidence="4">
    <location>
        <begin position="81"/>
        <end position="146"/>
    </location>
</feature>
<evidence type="ECO:0000256" key="2">
    <source>
        <dbReference type="ARBA" id="ARBA00023125"/>
    </source>
</evidence>
<gene>
    <name evidence="5" type="ORF">GR170_03400</name>
</gene>
<dbReference type="GO" id="GO:0003677">
    <property type="term" value="F:DNA binding"/>
    <property type="evidence" value="ECO:0007669"/>
    <property type="project" value="UniProtKB-KW"/>
</dbReference>
<dbReference type="SMART" id="SM00421">
    <property type="entry name" value="HTH_LUXR"/>
    <property type="match status" value="1"/>
</dbReference>
<organism evidence="5 6">
    <name type="scientific">Pseudooceanicola albus</name>
    <dbReference type="NCBI Taxonomy" id="2692189"/>
    <lineage>
        <taxon>Bacteria</taxon>
        <taxon>Pseudomonadati</taxon>
        <taxon>Pseudomonadota</taxon>
        <taxon>Alphaproteobacteria</taxon>
        <taxon>Rhodobacterales</taxon>
        <taxon>Paracoccaceae</taxon>
        <taxon>Pseudooceanicola</taxon>
    </lineage>
</organism>
<evidence type="ECO:0000259" key="4">
    <source>
        <dbReference type="PROSITE" id="PS50043"/>
    </source>
</evidence>
<dbReference type="GO" id="GO:0006355">
    <property type="term" value="P:regulation of DNA-templated transcription"/>
    <property type="evidence" value="ECO:0007669"/>
    <property type="project" value="InterPro"/>
</dbReference>
<dbReference type="PRINTS" id="PR00038">
    <property type="entry name" value="HTHLUXR"/>
</dbReference>
<dbReference type="InterPro" id="IPR016032">
    <property type="entry name" value="Sig_transdc_resp-reg_C-effctor"/>
</dbReference>
<proteinExistence type="predicted"/>
<keyword evidence="2 5" id="KW-0238">DNA-binding</keyword>
<dbReference type="AlphaFoldDB" id="A0A6L7G047"/>
<dbReference type="PANTHER" id="PTHR44688:SF16">
    <property type="entry name" value="DNA-BINDING TRANSCRIPTIONAL ACTIVATOR DEVR_DOSR"/>
    <property type="match status" value="1"/>
</dbReference>
<dbReference type="Gene3D" id="1.10.10.10">
    <property type="entry name" value="Winged helix-like DNA-binding domain superfamily/Winged helix DNA-binding domain"/>
    <property type="match status" value="1"/>
</dbReference>
<dbReference type="Proteomes" id="UP000477911">
    <property type="component" value="Unassembled WGS sequence"/>
</dbReference>
<evidence type="ECO:0000256" key="3">
    <source>
        <dbReference type="ARBA" id="ARBA00023163"/>
    </source>
</evidence>
<dbReference type="Pfam" id="PF00196">
    <property type="entry name" value="GerE"/>
    <property type="match status" value="1"/>
</dbReference>
<dbReference type="InterPro" id="IPR036388">
    <property type="entry name" value="WH-like_DNA-bd_sf"/>
</dbReference>
<dbReference type="CDD" id="cd06170">
    <property type="entry name" value="LuxR_C_like"/>
    <property type="match status" value="1"/>
</dbReference>
<keyword evidence="3" id="KW-0804">Transcription</keyword>
<dbReference type="PANTHER" id="PTHR44688">
    <property type="entry name" value="DNA-BINDING TRANSCRIPTIONAL ACTIVATOR DEVR_DOSR"/>
    <property type="match status" value="1"/>
</dbReference>
<dbReference type="PROSITE" id="PS00622">
    <property type="entry name" value="HTH_LUXR_1"/>
    <property type="match status" value="1"/>
</dbReference>
<dbReference type="PROSITE" id="PS50043">
    <property type="entry name" value="HTH_LUXR_2"/>
    <property type="match status" value="1"/>
</dbReference>
<evidence type="ECO:0000256" key="1">
    <source>
        <dbReference type="ARBA" id="ARBA00023015"/>
    </source>
</evidence>
<keyword evidence="1" id="KW-0805">Transcription regulation</keyword>
<keyword evidence="6" id="KW-1185">Reference proteome</keyword>
<sequence>MARWGVLLSAAGVSILPMNLHLNAWIQVIRLLDCGGRYLPTCVYDGGRRGDPGMPAPPGNVVALHQAEPAAPEAGPDCAATAGAVARLTPREREVLTLVAAGRPNKVIANELSVSAHTVKLHIHRIMAKLGVSNRTEAAICFHHRDG</sequence>
<name>A0A6L7G047_9RHOB</name>
<reference evidence="5 6" key="1">
    <citation type="submission" date="2019-12" db="EMBL/GenBank/DDBJ databases">
        <authorList>
            <person name="Li M."/>
        </authorList>
    </citation>
    <scope>NUCLEOTIDE SEQUENCE [LARGE SCALE GENOMIC DNA]</scope>
    <source>
        <strain evidence="5 6">GBMRC 2024</strain>
    </source>
</reference>